<feature type="domain" description="Origin recognition complex subunit 3 N-terminal" evidence="7">
    <location>
        <begin position="39"/>
        <end position="324"/>
    </location>
</feature>
<dbReference type="InterPro" id="IPR020795">
    <property type="entry name" value="ORC3"/>
</dbReference>
<evidence type="ECO:0000256" key="3">
    <source>
        <dbReference type="ARBA" id="ARBA00022705"/>
    </source>
</evidence>
<dbReference type="GO" id="GO:0005656">
    <property type="term" value="C:nuclear pre-replicative complex"/>
    <property type="evidence" value="ECO:0007669"/>
    <property type="project" value="TreeGrafter"/>
</dbReference>
<evidence type="ECO:0000256" key="2">
    <source>
        <dbReference type="ARBA" id="ARBA00010977"/>
    </source>
</evidence>
<comment type="caution">
    <text evidence="9">The sequence shown here is derived from an EMBL/GenBank/DDBJ whole genome shotgun (WGS) entry which is preliminary data.</text>
</comment>
<dbReference type="Pfam" id="PF07034">
    <property type="entry name" value="ORC3_N"/>
    <property type="match status" value="1"/>
</dbReference>
<organism evidence="9 10">
    <name type="scientific">Lentinula raphanica</name>
    <dbReference type="NCBI Taxonomy" id="153919"/>
    <lineage>
        <taxon>Eukaryota</taxon>
        <taxon>Fungi</taxon>
        <taxon>Dikarya</taxon>
        <taxon>Basidiomycota</taxon>
        <taxon>Agaricomycotina</taxon>
        <taxon>Agaricomycetes</taxon>
        <taxon>Agaricomycetidae</taxon>
        <taxon>Agaricales</taxon>
        <taxon>Marasmiineae</taxon>
        <taxon>Omphalotaceae</taxon>
        <taxon>Lentinula</taxon>
    </lineage>
</organism>
<proteinExistence type="inferred from homology"/>
<feature type="region of interest" description="Disordered" evidence="6">
    <location>
        <begin position="619"/>
        <end position="638"/>
    </location>
</feature>
<gene>
    <name evidence="9" type="ORF">F5878DRAFT_202950</name>
</gene>
<dbReference type="EMBL" id="MU806227">
    <property type="protein sequence ID" value="KAJ3837722.1"/>
    <property type="molecule type" value="Genomic_DNA"/>
</dbReference>
<feature type="compositionally biased region" description="Acidic residues" evidence="6">
    <location>
        <begin position="667"/>
        <end position="676"/>
    </location>
</feature>
<dbReference type="GO" id="GO:0006270">
    <property type="term" value="P:DNA replication initiation"/>
    <property type="evidence" value="ECO:0007669"/>
    <property type="project" value="TreeGrafter"/>
</dbReference>
<dbReference type="CDD" id="cd20704">
    <property type="entry name" value="Orc3"/>
    <property type="match status" value="2"/>
</dbReference>
<dbReference type="GO" id="GO:0031261">
    <property type="term" value="C:DNA replication preinitiation complex"/>
    <property type="evidence" value="ECO:0007669"/>
    <property type="project" value="TreeGrafter"/>
</dbReference>
<evidence type="ECO:0000256" key="5">
    <source>
        <dbReference type="ARBA" id="ARBA00023242"/>
    </source>
</evidence>
<dbReference type="GO" id="GO:0005664">
    <property type="term" value="C:nuclear origin of replication recognition complex"/>
    <property type="evidence" value="ECO:0007669"/>
    <property type="project" value="InterPro"/>
</dbReference>
<dbReference type="PANTHER" id="PTHR12748">
    <property type="entry name" value="ORIGIN RECOGNITION COMPLEX SUBUNIT 3"/>
    <property type="match status" value="1"/>
</dbReference>
<sequence>MVHLDDANETVVFLPYSGDQQHLSKTSAPELPFNLPNGTALRWDAYKAAWNKCLGRIQALMHQLYAPIVADTVEKIELAYSPTNDGDPPMVLPHAEIPTFAVANSGSDAYFISSIASRLHPVVHLYPSDCPNLTTAMKSIINGFLAASKSASNLKSSAKTLAAYDIGVLLAWFIAQKPNTKPRNLIVLLHDFEQFDPGVVQDMFHICSQHVPTLPLILILSLSSPQSPLSPQSYLHVTYPRATLKLLRIQSVVVPTSPKILEDVVIDTFVNFSDTSGEVELFLGPTLLEYVTEYATRFNHSVSALLNVLQLAYLKHFLTNPLTSLVHLMLRDQYTDSELQNILQDPTSVYFRNVLVQRLALSRIEHNANSDLESSTPALIRALRSAHTQFRARSHAIRLAYSLLQGLHEFLVEKGYKGLGSHWGSGTSTTSTLSSKYPQYSRLQNFINLLQLHTRTRANPHSKQSEKDFAYSHTLVRKLKPDELRAYLNVLIATLEGVPNGLEDIFTVGEDGDGGDDKSFDLPGAVRMLKGWRAEVDGAHEAGSEDGDRAKQFKAINENLAEWMYDCLRILTQPIEDTPLWDIWYTGAEVFPSETINPSIRASIIAGLLRPEEFAASTEVVADPQGSHGDSGKKNGLIRTRSHTHTSERNLVEPGPSLPNHQLNDSSDSEETGEDEVPLHTLPDTSILFHRYLESGKIINVYDWFESFHAVLNVQRREAITRSAKERERDRIKGKGKEVSRNTSPEKKGKGTGKKSSRGKGKVKGTTDEGADADVNMDAQKELRKEQPDSNPDSDETQQILVQARFIRALHELDFLGLIKHTRRKPDHVLRTLFEVGD</sequence>
<reference evidence="9" key="1">
    <citation type="submission" date="2022-08" db="EMBL/GenBank/DDBJ databases">
        <authorList>
            <consortium name="DOE Joint Genome Institute"/>
            <person name="Min B."/>
            <person name="Riley R."/>
            <person name="Sierra-Patev S."/>
            <person name="Naranjo-Ortiz M."/>
            <person name="Looney B."/>
            <person name="Konkel Z."/>
            <person name="Slot J.C."/>
            <person name="Sakamoto Y."/>
            <person name="Steenwyk J.L."/>
            <person name="Rokas A."/>
            <person name="Carro J."/>
            <person name="Camarero S."/>
            <person name="Ferreira P."/>
            <person name="Molpeceres G."/>
            <person name="Ruiz-Duenas F.J."/>
            <person name="Serrano A."/>
            <person name="Henrissat B."/>
            <person name="Drula E."/>
            <person name="Hughes K.W."/>
            <person name="Mata J.L."/>
            <person name="Ishikawa N.K."/>
            <person name="Vargas-Isla R."/>
            <person name="Ushijima S."/>
            <person name="Smith C.A."/>
            <person name="Ahrendt S."/>
            <person name="Andreopoulos W."/>
            <person name="He G."/>
            <person name="Labutti K."/>
            <person name="Lipzen A."/>
            <person name="Ng V."/>
            <person name="Sandor L."/>
            <person name="Barry K."/>
            <person name="Martinez A.T."/>
            <person name="Xiao Y."/>
            <person name="Gibbons J.G."/>
            <person name="Terashima K."/>
            <person name="Hibbett D.S."/>
            <person name="Grigoriev I.V."/>
        </authorList>
    </citation>
    <scope>NUCLEOTIDE SEQUENCE</scope>
    <source>
        <strain evidence="9">TFB9207</strain>
    </source>
</reference>
<dbReference type="AlphaFoldDB" id="A0AA38UGV7"/>
<keyword evidence="5" id="KW-0539">Nucleus</keyword>
<evidence type="ECO:0000256" key="4">
    <source>
        <dbReference type="ARBA" id="ARBA00023125"/>
    </source>
</evidence>
<feature type="domain" description="Origin recognition complex subunit 3 winged helix C-terminal" evidence="8">
    <location>
        <begin position="647"/>
        <end position="834"/>
    </location>
</feature>
<dbReference type="Pfam" id="PF18137">
    <property type="entry name" value="WHD_ORC"/>
    <property type="match status" value="1"/>
</dbReference>
<evidence type="ECO:0000313" key="9">
    <source>
        <dbReference type="EMBL" id="KAJ3837722.1"/>
    </source>
</evidence>
<feature type="compositionally biased region" description="Basic and acidic residues" evidence="6">
    <location>
        <begin position="779"/>
        <end position="788"/>
    </location>
</feature>
<feature type="compositionally biased region" description="Basic residues" evidence="6">
    <location>
        <begin position="750"/>
        <end position="763"/>
    </location>
</feature>
<evidence type="ECO:0000256" key="6">
    <source>
        <dbReference type="SAM" id="MobiDB-lite"/>
    </source>
</evidence>
<keyword evidence="10" id="KW-1185">Reference proteome</keyword>
<keyword evidence="3" id="KW-0235">DNA replication</keyword>
<comment type="subcellular location">
    <subcellularLocation>
        <location evidence="1">Nucleus</location>
    </subcellularLocation>
</comment>
<dbReference type="Proteomes" id="UP001163846">
    <property type="component" value="Unassembled WGS sequence"/>
</dbReference>
<protein>
    <submittedName>
        <fullName evidence="9">Origin recognition complex subunit 3 N-terminus-domain-containing protein</fullName>
    </submittedName>
</protein>
<feature type="region of interest" description="Disordered" evidence="6">
    <location>
        <begin position="643"/>
        <end position="679"/>
    </location>
</feature>
<evidence type="ECO:0000256" key="1">
    <source>
        <dbReference type="ARBA" id="ARBA00004123"/>
    </source>
</evidence>
<feature type="region of interest" description="Disordered" evidence="6">
    <location>
        <begin position="722"/>
        <end position="797"/>
    </location>
</feature>
<evidence type="ECO:0000259" key="7">
    <source>
        <dbReference type="Pfam" id="PF07034"/>
    </source>
</evidence>
<dbReference type="InterPro" id="IPR045667">
    <property type="entry name" value="ORC3_N"/>
</dbReference>
<keyword evidence="4" id="KW-0238">DNA-binding</keyword>
<dbReference type="InterPro" id="IPR040855">
    <property type="entry name" value="ORC_WH_C"/>
</dbReference>
<accession>A0AA38UGV7</accession>
<dbReference type="PANTHER" id="PTHR12748:SF0">
    <property type="entry name" value="ORIGIN RECOGNITION COMPLEX SUBUNIT 3"/>
    <property type="match status" value="1"/>
</dbReference>
<evidence type="ECO:0000259" key="8">
    <source>
        <dbReference type="Pfam" id="PF18137"/>
    </source>
</evidence>
<comment type="similarity">
    <text evidence="2">Belongs to the ORC3 family.</text>
</comment>
<dbReference type="GO" id="GO:0003688">
    <property type="term" value="F:DNA replication origin binding"/>
    <property type="evidence" value="ECO:0007669"/>
    <property type="project" value="TreeGrafter"/>
</dbReference>
<evidence type="ECO:0000313" key="10">
    <source>
        <dbReference type="Proteomes" id="UP001163846"/>
    </source>
</evidence>
<feature type="compositionally biased region" description="Basic and acidic residues" evidence="6">
    <location>
        <begin position="722"/>
        <end position="749"/>
    </location>
</feature>
<name>A0AA38UGV7_9AGAR</name>